<dbReference type="SUPFAM" id="SSF52540">
    <property type="entry name" value="P-loop containing nucleoside triphosphate hydrolases"/>
    <property type="match status" value="1"/>
</dbReference>
<keyword evidence="6 10" id="KW-0418">Kinase</keyword>
<dbReference type="GO" id="GO:0005829">
    <property type="term" value="C:cytosol"/>
    <property type="evidence" value="ECO:0007669"/>
    <property type="project" value="TreeGrafter"/>
</dbReference>
<evidence type="ECO:0000256" key="8">
    <source>
        <dbReference type="PIRSR" id="PIRSR035805-1"/>
    </source>
</evidence>
<dbReference type="OrthoDB" id="9781579at2"/>
<evidence type="ECO:0000256" key="9">
    <source>
        <dbReference type="PIRSR" id="PIRSR035805-2"/>
    </source>
</evidence>
<evidence type="ECO:0000256" key="2">
    <source>
        <dbReference type="ARBA" id="ARBA00012118"/>
    </source>
</evidence>
<evidence type="ECO:0000256" key="3">
    <source>
        <dbReference type="ARBA" id="ARBA00022634"/>
    </source>
</evidence>
<accession>A0A328PLU8</accession>
<feature type="binding site" evidence="9">
    <location>
        <position position="165"/>
    </location>
    <ligand>
        <name>substrate</name>
    </ligand>
</feature>
<evidence type="ECO:0000313" key="13">
    <source>
        <dbReference type="Proteomes" id="UP000249762"/>
    </source>
</evidence>
<evidence type="ECO:0000256" key="11">
    <source>
        <dbReference type="RuleBase" id="RU004165"/>
    </source>
</evidence>
<dbReference type="EMBL" id="QKVO01000001">
    <property type="protein sequence ID" value="RAO95374.1"/>
    <property type="molecule type" value="Genomic_DNA"/>
</dbReference>
<feature type="active site" description="Proton acceptor" evidence="8">
    <location>
        <position position="78"/>
    </location>
</feature>
<dbReference type="Pfam" id="PF00265">
    <property type="entry name" value="TK"/>
    <property type="match status" value="1"/>
</dbReference>
<feature type="binding site" evidence="9">
    <location>
        <begin position="158"/>
        <end position="161"/>
    </location>
    <ligand>
        <name>substrate</name>
    </ligand>
</feature>
<evidence type="ECO:0000256" key="4">
    <source>
        <dbReference type="ARBA" id="ARBA00022679"/>
    </source>
</evidence>
<dbReference type="Gene3D" id="3.30.60.20">
    <property type="match status" value="1"/>
</dbReference>
<keyword evidence="5 10" id="KW-0547">Nucleotide-binding</keyword>
<dbReference type="Proteomes" id="UP000249762">
    <property type="component" value="Unassembled WGS sequence"/>
</dbReference>
<keyword evidence="3 10" id="KW-0237">DNA synthesis</keyword>
<evidence type="ECO:0000256" key="5">
    <source>
        <dbReference type="ARBA" id="ARBA00022741"/>
    </source>
</evidence>
<dbReference type="PIRSF" id="PIRSF035805">
    <property type="entry name" value="TK_cell"/>
    <property type="match status" value="1"/>
</dbReference>
<reference evidence="13" key="1">
    <citation type="submission" date="2018-06" db="EMBL/GenBank/DDBJ databases">
        <authorList>
            <person name="Martinez Ocampo F."/>
            <person name="Quiroz Castaneda R.E."/>
            <person name="Rojas Lopez X."/>
        </authorList>
    </citation>
    <scope>NUCLEOTIDE SEQUENCE [LARGE SCALE GENOMIC DNA]</scope>
    <source>
        <strain evidence="13">INIFAP02</strain>
    </source>
</reference>
<comment type="similarity">
    <text evidence="1 11">Belongs to the thymidine kinase family.</text>
</comment>
<protein>
    <recommendedName>
        <fullName evidence="2 10">Thymidine kinase</fullName>
        <ecNumber evidence="2 10">2.7.1.21</ecNumber>
    </recommendedName>
</protein>
<gene>
    <name evidence="12" type="ORF">DNK47_00060</name>
</gene>
<organism evidence="12 13">
    <name type="scientific">Mycoplasma wenyonii</name>
    <dbReference type="NCBI Taxonomy" id="65123"/>
    <lineage>
        <taxon>Bacteria</taxon>
        <taxon>Bacillati</taxon>
        <taxon>Mycoplasmatota</taxon>
        <taxon>Mollicutes</taxon>
        <taxon>Mycoplasmataceae</taxon>
        <taxon>Mycoplasma</taxon>
    </lineage>
</organism>
<dbReference type="InterPro" id="IPR027417">
    <property type="entry name" value="P-loop_NTPase"/>
</dbReference>
<name>A0A328PLU8_9MOLU</name>
<dbReference type="InterPro" id="IPR001267">
    <property type="entry name" value="Thymidine_kinase"/>
</dbReference>
<dbReference type="EC" id="2.7.1.21" evidence="2 10"/>
<evidence type="ECO:0000256" key="1">
    <source>
        <dbReference type="ARBA" id="ARBA00007587"/>
    </source>
</evidence>
<dbReference type="AlphaFoldDB" id="A0A328PLU8"/>
<comment type="catalytic activity">
    <reaction evidence="10">
        <text>thymidine + ATP = dTMP + ADP + H(+)</text>
        <dbReference type="Rhea" id="RHEA:19129"/>
        <dbReference type="ChEBI" id="CHEBI:15378"/>
        <dbReference type="ChEBI" id="CHEBI:17748"/>
        <dbReference type="ChEBI" id="CHEBI:30616"/>
        <dbReference type="ChEBI" id="CHEBI:63528"/>
        <dbReference type="ChEBI" id="CHEBI:456216"/>
        <dbReference type="EC" id="2.7.1.21"/>
    </reaction>
</comment>
<keyword evidence="13" id="KW-1185">Reference proteome</keyword>
<evidence type="ECO:0000313" key="12">
    <source>
        <dbReference type="EMBL" id="RAO95374.1"/>
    </source>
</evidence>
<evidence type="ECO:0000256" key="6">
    <source>
        <dbReference type="ARBA" id="ARBA00022777"/>
    </source>
</evidence>
<proteinExistence type="inferred from homology"/>
<evidence type="ECO:0000256" key="7">
    <source>
        <dbReference type="ARBA" id="ARBA00022840"/>
    </source>
</evidence>
<dbReference type="PANTHER" id="PTHR11441:SF0">
    <property type="entry name" value="THYMIDINE KINASE, CYTOSOLIC"/>
    <property type="match status" value="1"/>
</dbReference>
<keyword evidence="7 10" id="KW-0067">ATP-binding</keyword>
<dbReference type="GO" id="GO:0004797">
    <property type="term" value="F:thymidine kinase activity"/>
    <property type="evidence" value="ECO:0007669"/>
    <property type="project" value="UniProtKB-EC"/>
</dbReference>
<evidence type="ECO:0000256" key="10">
    <source>
        <dbReference type="RuleBase" id="RU000544"/>
    </source>
</evidence>
<keyword evidence="4 10" id="KW-0808">Transferase</keyword>
<dbReference type="GO" id="GO:0046104">
    <property type="term" value="P:thymidine metabolic process"/>
    <property type="evidence" value="ECO:0007669"/>
    <property type="project" value="TreeGrafter"/>
</dbReference>
<comment type="caution">
    <text evidence="12">The sequence shown here is derived from an EMBL/GenBank/DDBJ whole genome shotgun (WGS) entry which is preliminary data.</text>
</comment>
<dbReference type="GO" id="GO:0071897">
    <property type="term" value="P:DNA biosynthetic process"/>
    <property type="evidence" value="ECO:0007669"/>
    <property type="project" value="UniProtKB-KW"/>
</dbReference>
<dbReference type="GO" id="GO:0005524">
    <property type="term" value="F:ATP binding"/>
    <property type="evidence" value="ECO:0007669"/>
    <property type="project" value="UniProtKB-KW"/>
</dbReference>
<dbReference type="PANTHER" id="PTHR11441">
    <property type="entry name" value="THYMIDINE KINASE"/>
    <property type="match status" value="1"/>
</dbReference>
<dbReference type="Gene3D" id="3.40.50.300">
    <property type="entry name" value="P-loop containing nucleotide triphosphate hydrolases"/>
    <property type="match status" value="1"/>
</dbReference>
<sequence>MKSGKSKELFLIMDRLNYQKIDYKIFKPKLDTRNRDTISSRYFSLFNSAIIIDESVPSEILEHIPKELSKPLTVLVDEAHFFSHELISVVKLLLFRGVNVVISGLDCDAHFNTFGPMGDLLAIATNIKKLNAVCESCFSSASLSALKDSVQSFERGNILIGNDQYLALCLNCYLKHTNYSEKIPVTHLTEKYEKLNSN</sequence>